<comment type="catalytic activity">
    <reaction evidence="10">
        <text>a 1,2-diacyl-sn-glycero-3-phospho-L-serine(in) = a 1,2-diacyl-sn-glycero-3-phospho-L-serine(out)</text>
        <dbReference type="Rhea" id="RHEA:38663"/>
        <dbReference type="ChEBI" id="CHEBI:57262"/>
    </reaction>
</comment>
<feature type="region of interest" description="Disordered" evidence="14">
    <location>
        <begin position="497"/>
        <end position="531"/>
    </location>
</feature>
<feature type="region of interest" description="Disordered" evidence="14">
    <location>
        <begin position="291"/>
        <end position="334"/>
    </location>
</feature>
<dbReference type="InterPro" id="IPR026849">
    <property type="entry name" value="ATG2"/>
</dbReference>
<evidence type="ECO:0000256" key="9">
    <source>
        <dbReference type="ARBA" id="ARBA00023136"/>
    </source>
</evidence>
<dbReference type="VEuPathDB" id="FungiDB:BO80DRAFT_272572"/>
<dbReference type="OrthoDB" id="18982at2759"/>
<dbReference type="GO" id="GO:0034727">
    <property type="term" value="P:piecemeal microautophagy of the nucleus"/>
    <property type="evidence" value="ECO:0007669"/>
    <property type="project" value="TreeGrafter"/>
</dbReference>
<proteinExistence type="inferred from homology"/>
<name>A0A395H7E5_9EURO</name>
<dbReference type="STRING" id="1448316.A0A395H7E5"/>
<dbReference type="GO" id="GO:0006869">
    <property type="term" value="P:lipid transport"/>
    <property type="evidence" value="ECO:0007669"/>
    <property type="project" value="UniProtKB-KW"/>
</dbReference>
<dbReference type="PANTHER" id="PTHR13190">
    <property type="entry name" value="AUTOPHAGY-RELATED 2, ISOFORM A"/>
    <property type="match status" value="1"/>
</dbReference>
<keyword evidence="16" id="KW-1185">Reference proteome</keyword>
<accession>A0A395H7E5</accession>
<evidence type="ECO:0000256" key="4">
    <source>
        <dbReference type="ARBA" id="ARBA00018070"/>
    </source>
</evidence>
<evidence type="ECO:0000256" key="12">
    <source>
        <dbReference type="ARBA" id="ARBA00024631"/>
    </source>
</evidence>
<feature type="region of interest" description="Disordered" evidence="14">
    <location>
        <begin position="108"/>
        <end position="135"/>
    </location>
</feature>
<feature type="region of interest" description="Disordered" evidence="14">
    <location>
        <begin position="581"/>
        <end position="646"/>
    </location>
</feature>
<evidence type="ECO:0000256" key="2">
    <source>
        <dbReference type="ARBA" id="ARBA00004623"/>
    </source>
</evidence>
<feature type="compositionally biased region" description="Basic and acidic residues" evidence="14">
    <location>
        <begin position="311"/>
        <end position="322"/>
    </location>
</feature>
<evidence type="ECO:0000256" key="6">
    <source>
        <dbReference type="ARBA" id="ARBA00022824"/>
    </source>
</evidence>
<protein>
    <recommendedName>
        <fullName evidence="4">Autophagy-related protein 2</fullName>
    </recommendedName>
</protein>
<evidence type="ECO:0000256" key="11">
    <source>
        <dbReference type="ARBA" id="ARBA00024615"/>
    </source>
</evidence>
<organism evidence="15 16">
    <name type="scientific">Aspergillus ibericus CBS 121593</name>
    <dbReference type="NCBI Taxonomy" id="1448316"/>
    <lineage>
        <taxon>Eukaryota</taxon>
        <taxon>Fungi</taxon>
        <taxon>Dikarya</taxon>
        <taxon>Ascomycota</taxon>
        <taxon>Pezizomycotina</taxon>
        <taxon>Eurotiomycetes</taxon>
        <taxon>Eurotiomycetidae</taxon>
        <taxon>Eurotiales</taxon>
        <taxon>Aspergillaceae</taxon>
        <taxon>Aspergillus</taxon>
        <taxon>Aspergillus subgen. Circumdati</taxon>
    </lineage>
</organism>
<feature type="compositionally biased region" description="Polar residues" evidence="14">
    <location>
        <begin position="630"/>
        <end position="640"/>
    </location>
</feature>
<keyword evidence="9" id="KW-0472">Membrane</keyword>
<dbReference type="Proteomes" id="UP000249402">
    <property type="component" value="Unassembled WGS sequence"/>
</dbReference>
<feature type="compositionally biased region" description="Low complexity" evidence="14">
    <location>
        <begin position="300"/>
        <end position="310"/>
    </location>
</feature>
<dbReference type="PANTHER" id="PTHR13190:SF1">
    <property type="entry name" value="AUTOPHAGY-RELATED 2, ISOFORM A"/>
    <property type="match status" value="1"/>
</dbReference>
<keyword evidence="7" id="KW-0072">Autophagy</keyword>
<feature type="compositionally biased region" description="Basic and acidic residues" evidence="14">
    <location>
        <begin position="581"/>
        <end position="592"/>
    </location>
</feature>
<gene>
    <name evidence="15" type="ORF">BO80DRAFT_272572</name>
</gene>
<keyword evidence="6" id="KW-0256">Endoplasmic reticulum</keyword>
<comment type="similarity">
    <text evidence="3">Belongs to the ATG2 family.</text>
</comment>
<evidence type="ECO:0000313" key="16">
    <source>
        <dbReference type="Proteomes" id="UP000249402"/>
    </source>
</evidence>
<sequence length="2131" mass="233574">MAYFLPSFFQKRLLRYALSRLELVDTEALDLDSLGIRWGQRSTVELRDIGLRLEKLATLLHLPPSSELLSARVRFLQLTVPADIYSSGIICHASGIDVHLRLLSEETRHAGQGERPTDPDVRHDSGADPIIPNPTDLAQSFLQAEPKEEKEELQAAISSQSQVLQRTHPSTSDDEEELGLGNETVSLPSFVAAFLKGVADRLQVQVDDISIRVDVETKPNGPLKRQQEGKPDMITGLLSVGQVKVDAVTSPSSTDETSSRKPRRLISLSDINIALISEPVVFSNYSRFAAPASPDTSLQPKSSRPPSRDSSPSEHTSDHDSALEMTRSTIFEPSRGITESRLIQHNAPEMEGSVCTYDGRFSDADTEDEARSYGYMEDSQNLSDDEKLLDNPAYLDSVINSHLQDDDLDGLDNISPEVGDRVRDSGDTPRLLSPELHTIGPASHFSDTQNAVILAPRSQALEVGGFAQDNLHPPGAVAGNARPALAEIDSDVVHNLEPDDRLSPLASVPPSEAGSSSSTSGSFDQGELSESRLFSSEEAQSMYMSAISHDSMSRSFMPNIPGAWDSPESTVIRDSNAHVHHVDQRDVQPDHDHEDDEEETIATPKLTAQARSHVSQDFLMDDSPKAQPDLTDQGSAQDSPEPNKLPDVARRFFSIDKILISIPSGEEDSDTADDASSVHQDEKETFGLDETTACLRDSATASDLAAFNTHAPTRSRSDTMRPFPSGKEGAEKRSSQLPQGDEQRPRSSRSSNNMEIEIFSAEVQFDIAIGWLVIKIGQRILQAFGNDSEATPKKGRAQEHVQERQAVKLALKNFSIRFVEHVPGHSYPIETHNPTFFGLLHDDILLQACISGLQAQLLTDKDVTKLHLNIKKFTLGFASEHLISFSEESKMRDSVRDISSAEPGDIDFSIKKYPGTTTVNLMTLPLQLSLNVQRLEEVIGWVGGLSTILELGSSISSVSTGKGPKKEPPKRPRGVHFEEFPPPAAAEQTDSAPLKVNVRIGGVSVDVIGETHYIRLRTTAAKIVSRPKFIAVQIDKATLAGPLPLDDARDAPANLRLADIRVEYRFTPKEEDLDRLLGLITPSKDKYDEDDDIMLDTLFRQRKQGSVLCVTVAEAKVVVSRTTDLESISQLGEELGRLSTVTKYLPEDDRPGVLILALIREFEARVHIGGEVGEMTATLQDAEAAYISLPSLIAAQLGSIAVVRNRTEELVGDASAIIRAPSLNRSPLPVLMARYIADEMDPTVKVKLHNFRAEYTLPSIMAFLGLSDDMTTGDMAANMASSLVNLAELQPVHQDYRSSFKESNIDTPPKPIKLTVDLRDCVLGLNPRGTAAKGLVVLTNAKFSGAIHDPVSSDATLDLRKASVMIIDDVKNVGYTDNLHRRSSAPPQSNQVQSLIDHGFVPVCSISAATATVKIMRLSDDGMKSLDVELRDDLLILETCADSTQTLISIVNGLQPPTPPSAAKKYRTEVLPIQDMLSSFTGDAFVADMPEGSELSDSTNRIPGEGHLEDERDYVSDFQHVTPGSDHGLTTEGMGASGSHELLDSFHSQYYVSSSVSDLDFREDHFAQQSAVGGTAHRWDSTQNTYGLSDDSKLQRSPLRIRVRDAHIIWNLFDGYDWQRTRDTITKAVKDVERKAIERRARSGSRASPSFDEEEESVIGDCLFNSIYIGIPANKDPRDIRNDINRNIDDLVSETGSYATTTTVTGATVRQGQPPSFRGKKLRLSRSKYHKMTFELKGICADLVVFPPDSGETQSSLDVRINDLEVFDHVPTSTWKKFATYMHEAGEKESGTSMIHLEILTVRPVPELAASEIVLKATILPLRLHVDQDALDFICRFFEFRDDSTPTPTAPSDVPFLQRVEINAVPVRLDFKPKRVDYAGLRSGRTTEFMNFFVLDGADMTMRHVIIYGVSGFDKLGQSLNDIWMPDIKMNQLPGVLAGLAPIRSLVNVGGGVKDLVVVPMREYRKDGRIVRSIQKGALSFAKTTSNELVKLGAKLAIGTQTVLQGAEDLLTTPSAPGMGPDEEYGDDEEAKKISLYADQPVGVVQGLRGAFRGLERDLLLTRDAIVAVPGEVMESGSAKAAAKAVWKRAPTVVLRPAIGVSKAVGQTLLGAGNTLDPSNRRKMEDKYKRH</sequence>
<dbReference type="GO" id="GO:0000045">
    <property type="term" value="P:autophagosome assembly"/>
    <property type="evidence" value="ECO:0007669"/>
    <property type="project" value="TreeGrafter"/>
</dbReference>
<evidence type="ECO:0000313" key="15">
    <source>
        <dbReference type="EMBL" id="RAL03837.1"/>
    </source>
</evidence>
<feature type="region of interest" description="Disordered" evidence="14">
    <location>
        <begin position="148"/>
        <end position="178"/>
    </location>
</feature>
<evidence type="ECO:0000256" key="10">
    <source>
        <dbReference type="ARBA" id="ARBA00024479"/>
    </source>
</evidence>
<feature type="region of interest" description="Disordered" evidence="14">
    <location>
        <begin position="663"/>
        <end position="685"/>
    </location>
</feature>
<keyword evidence="5" id="KW-0813">Transport</keyword>
<feature type="compositionally biased region" description="Basic and acidic residues" evidence="14">
    <location>
        <begin position="964"/>
        <end position="979"/>
    </location>
</feature>
<evidence type="ECO:0000256" key="1">
    <source>
        <dbReference type="ARBA" id="ARBA00004406"/>
    </source>
</evidence>
<dbReference type="GO" id="GO:0043495">
    <property type="term" value="F:protein-membrane adaptor activity"/>
    <property type="evidence" value="ECO:0007669"/>
    <property type="project" value="TreeGrafter"/>
</dbReference>
<dbReference type="GO" id="GO:0032266">
    <property type="term" value="F:phosphatidylinositol-3-phosphate binding"/>
    <property type="evidence" value="ECO:0007669"/>
    <property type="project" value="TreeGrafter"/>
</dbReference>
<evidence type="ECO:0000256" key="3">
    <source>
        <dbReference type="ARBA" id="ARBA00009714"/>
    </source>
</evidence>
<dbReference type="Pfam" id="PF13329">
    <property type="entry name" value="ATG2_CAD"/>
    <property type="match status" value="1"/>
</dbReference>
<feature type="region of interest" description="Disordered" evidence="14">
    <location>
        <begin position="705"/>
        <end position="751"/>
    </location>
</feature>
<feature type="compositionally biased region" description="Low complexity" evidence="14">
    <location>
        <begin position="506"/>
        <end position="522"/>
    </location>
</feature>
<evidence type="ECO:0000256" key="7">
    <source>
        <dbReference type="ARBA" id="ARBA00023006"/>
    </source>
</evidence>
<dbReference type="RefSeq" id="XP_025578164.1">
    <property type="nucleotide sequence ID" value="XM_025714841.1"/>
</dbReference>
<feature type="region of interest" description="Disordered" evidence="14">
    <location>
        <begin position="2111"/>
        <end position="2131"/>
    </location>
</feature>
<dbReference type="GO" id="GO:0034045">
    <property type="term" value="C:phagophore assembly site membrane"/>
    <property type="evidence" value="ECO:0007669"/>
    <property type="project" value="UniProtKB-SubCell"/>
</dbReference>
<dbReference type="GO" id="GO:0061709">
    <property type="term" value="P:reticulophagy"/>
    <property type="evidence" value="ECO:0007669"/>
    <property type="project" value="TreeGrafter"/>
</dbReference>
<keyword evidence="8" id="KW-0445">Lipid transport</keyword>
<feature type="compositionally biased region" description="Basic and acidic residues" evidence="14">
    <location>
        <begin position="2119"/>
        <end position="2131"/>
    </location>
</feature>
<feature type="region of interest" description="Disordered" evidence="14">
    <location>
        <begin position="956"/>
        <end position="989"/>
    </location>
</feature>
<dbReference type="GeneID" id="37219706"/>
<comment type="catalytic activity">
    <reaction evidence="12">
        <text>a 1,2-diacyl-sn-glycero-3-phosphocholine(in) = a 1,2-diacyl-sn-glycero-3-phosphocholine(out)</text>
        <dbReference type="Rhea" id="RHEA:38571"/>
        <dbReference type="ChEBI" id="CHEBI:57643"/>
    </reaction>
</comment>
<feature type="compositionally biased region" description="Polar residues" evidence="14">
    <location>
        <begin position="156"/>
        <end position="170"/>
    </location>
</feature>
<evidence type="ECO:0000256" key="5">
    <source>
        <dbReference type="ARBA" id="ARBA00022448"/>
    </source>
</evidence>
<feature type="compositionally biased region" description="Basic and acidic residues" evidence="14">
    <location>
        <begin position="108"/>
        <end position="126"/>
    </location>
</feature>
<reference evidence="15 16" key="1">
    <citation type="submission" date="2018-02" db="EMBL/GenBank/DDBJ databases">
        <title>The genomes of Aspergillus section Nigri reveals drivers in fungal speciation.</title>
        <authorList>
            <consortium name="DOE Joint Genome Institute"/>
            <person name="Vesth T.C."/>
            <person name="Nybo J."/>
            <person name="Theobald S."/>
            <person name="Brandl J."/>
            <person name="Frisvad J.C."/>
            <person name="Nielsen K.F."/>
            <person name="Lyhne E.K."/>
            <person name="Kogle M.E."/>
            <person name="Kuo A."/>
            <person name="Riley R."/>
            <person name="Clum A."/>
            <person name="Nolan M."/>
            <person name="Lipzen A."/>
            <person name="Salamov A."/>
            <person name="Henrissat B."/>
            <person name="Wiebenga A."/>
            <person name="De vries R.P."/>
            <person name="Grigoriev I.V."/>
            <person name="Mortensen U.H."/>
            <person name="Andersen M.R."/>
            <person name="Baker S.E."/>
        </authorList>
    </citation>
    <scope>NUCLEOTIDE SEQUENCE [LARGE SCALE GENOMIC DNA]</scope>
    <source>
        <strain evidence="15 16">CBS 121593</strain>
    </source>
</reference>
<dbReference type="EMBL" id="KZ824426">
    <property type="protein sequence ID" value="RAL03837.1"/>
    <property type="molecule type" value="Genomic_DNA"/>
</dbReference>
<comment type="catalytic activity">
    <reaction evidence="11">
        <text>a 1,2-diacyl-sn-glycero-3-phosphoethanolamine(in) = a 1,2-diacyl-sn-glycero-3-phosphoethanolamine(out)</text>
        <dbReference type="Rhea" id="RHEA:38895"/>
        <dbReference type="ChEBI" id="CHEBI:64612"/>
    </reaction>
</comment>
<evidence type="ECO:0000256" key="13">
    <source>
        <dbReference type="ARBA" id="ARBA00025269"/>
    </source>
</evidence>
<evidence type="ECO:0000256" key="14">
    <source>
        <dbReference type="SAM" id="MobiDB-lite"/>
    </source>
</evidence>
<comment type="function">
    <text evidence="13">Lipid transfer protein required for autophagosome completion and peroxisome degradation. Tethers the edge of the isolation membrane (IM) to the endoplasmic reticulum (ER) and mediates direct lipid transfer from ER to IM for IM expansion. ATG2 binds to the ER exit site (ERES), which is the membrane source for autophagosome formation, using basic residues in its N-terminal region (NR) and to the expanding edge of the IM through its C-terminal region. The latter binding is assisted by an ATG18-PtdIns3P interaction. ATG2 then extracts phospholipids from the membrane source using its NR and transfers them to ATG9 to the IM through its predicted beta-sheet-rich structure for membrane expansion.</text>
</comment>
<comment type="subcellular location">
    <subcellularLocation>
        <location evidence="1">Endoplasmic reticulum membrane</location>
        <topology evidence="1">Peripheral membrane protein</topology>
    </subcellularLocation>
    <subcellularLocation>
        <location evidence="2">Preautophagosomal structure membrane</location>
        <topology evidence="2">Peripheral membrane protein</topology>
    </subcellularLocation>
</comment>
<evidence type="ECO:0000256" key="8">
    <source>
        <dbReference type="ARBA" id="ARBA00023055"/>
    </source>
</evidence>
<dbReference type="GO" id="GO:0005789">
    <property type="term" value="C:endoplasmic reticulum membrane"/>
    <property type="evidence" value="ECO:0007669"/>
    <property type="project" value="UniProtKB-SubCell"/>
</dbReference>
<dbReference type="GO" id="GO:0061908">
    <property type="term" value="C:phagophore"/>
    <property type="evidence" value="ECO:0007669"/>
    <property type="project" value="TreeGrafter"/>
</dbReference>
<dbReference type="GO" id="GO:0061723">
    <property type="term" value="P:glycophagy"/>
    <property type="evidence" value="ECO:0007669"/>
    <property type="project" value="TreeGrafter"/>
</dbReference>
<dbReference type="GO" id="GO:0000422">
    <property type="term" value="P:autophagy of mitochondrion"/>
    <property type="evidence" value="ECO:0007669"/>
    <property type="project" value="TreeGrafter"/>
</dbReference>